<feature type="transmembrane region" description="Helical" evidence="8">
    <location>
        <begin position="151"/>
        <end position="171"/>
    </location>
</feature>
<evidence type="ECO:0000256" key="7">
    <source>
        <dbReference type="ARBA" id="ARBA00022967"/>
    </source>
</evidence>
<dbReference type="PANTHER" id="PTHR45630">
    <property type="entry name" value="CATION-TRANSPORTING ATPASE-RELATED"/>
    <property type="match status" value="1"/>
</dbReference>
<gene>
    <name evidence="9" type="ORF">PXEA_LOCUS25592</name>
</gene>
<evidence type="ECO:0000256" key="8">
    <source>
        <dbReference type="SAM" id="Phobius"/>
    </source>
</evidence>
<comment type="subcellular location">
    <subcellularLocation>
        <location evidence="1">Membrane</location>
        <topology evidence="1">Multi-pass membrane protein</topology>
    </subcellularLocation>
</comment>
<evidence type="ECO:0000256" key="5">
    <source>
        <dbReference type="ARBA" id="ARBA00022840"/>
    </source>
</evidence>
<dbReference type="PANTHER" id="PTHR45630:SF8">
    <property type="entry name" value="CATION-TRANSPORTING ATPASE"/>
    <property type="match status" value="1"/>
</dbReference>
<dbReference type="GO" id="GO:0140358">
    <property type="term" value="F:P-type transmembrane transporter activity"/>
    <property type="evidence" value="ECO:0007669"/>
    <property type="project" value="InterPro"/>
</dbReference>
<dbReference type="GO" id="GO:0046872">
    <property type="term" value="F:metal ion binding"/>
    <property type="evidence" value="ECO:0007669"/>
    <property type="project" value="UniProtKB-KW"/>
</dbReference>
<proteinExistence type="predicted"/>
<keyword evidence="8" id="KW-1133">Transmembrane helix</keyword>
<dbReference type="GO" id="GO:0019829">
    <property type="term" value="F:ATPase-coupled monoatomic cation transmembrane transporter activity"/>
    <property type="evidence" value="ECO:0007669"/>
    <property type="project" value="TreeGrafter"/>
</dbReference>
<dbReference type="GO" id="GO:0005524">
    <property type="term" value="F:ATP binding"/>
    <property type="evidence" value="ECO:0007669"/>
    <property type="project" value="UniProtKB-KW"/>
</dbReference>
<keyword evidence="3" id="KW-0479">Metal-binding</keyword>
<protein>
    <submittedName>
        <fullName evidence="9">Uncharacterized protein</fullName>
    </submittedName>
</protein>
<evidence type="ECO:0000313" key="10">
    <source>
        <dbReference type="Proteomes" id="UP000784294"/>
    </source>
</evidence>
<keyword evidence="8" id="KW-0472">Membrane</keyword>
<sequence>MNLTTMFILFSDLTEFLINILAERPTDLATRLHKYAEPVNHSEDIPQTKLALYDFLPGDRLDLTAHSRSLIYSGTRVLQAYERLHLSTGQPNNDKGRLFTQWSNKRASDPSTIDYGVYALVLRTGYLTTKGMLVRDVLYPRPLDMNFTKDAFRFLSIMAVIAIMGSIYSLVVPV</sequence>
<keyword evidence="2" id="KW-0597">Phosphoprotein</keyword>
<dbReference type="Proteomes" id="UP000784294">
    <property type="component" value="Unassembled WGS sequence"/>
</dbReference>
<accession>A0A3S5AL52</accession>
<evidence type="ECO:0000256" key="6">
    <source>
        <dbReference type="ARBA" id="ARBA00022842"/>
    </source>
</evidence>
<keyword evidence="7" id="KW-1278">Translocase</keyword>
<keyword evidence="5" id="KW-0067">ATP-binding</keyword>
<keyword evidence="8" id="KW-0812">Transmembrane</keyword>
<reference evidence="9" key="1">
    <citation type="submission" date="2018-11" db="EMBL/GenBank/DDBJ databases">
        <authorList>
            <consortium name="Pathogen Informatics"/>
        </authorList>
    </citation>
    <scope>NUCLEOTIDE SEQUENCE</scope>
</reference>
<keyword evidence="6" id="KW-0460">Magnesium</keyword>
<evidence type="ECO:0000256" key="3">
    <source>
        <dbReference type="ARBA" id="ARBA00022723"/>
    </source>
</evidence>
<dbReference type="EMBL" id="CAAALY010130909">
    <property type="protein sequence ID" value="VEL32152.1"/>
    <property type="molecule type" value="Genomic_DNA"/>
</dbReference>
<evidence type="ECO:0000256" key="2">
    <source>
        <dbReference type="ARBA" id="ARBA00022553"/>
    </source>
</evidence>
<dbReference type="InterPro" id="IPR006544">
    <property type="entry name" value="P-type_TPase_V"/>
</dbReference>
<keyword evidence="4" id="KW-0547">Nucleotide-binding</keyword>
<comment type="caution">
    <text evidence="9">The sequence shown here is derived from an EMBL/GenBank/DDBJ whole genome shotgun (WGS) entry which is preliminary data.</text>
</comment>
<evidence type="ECO:0000313" key="9">
    <source>
        <dbReference type="EMBL" id="VEL32152.1"/>
    </source>
</evidence>
<dbReference type="GO" id="GO:0016020">
    <property type="term" value="C:membrane"/>
    <property type="evidence" value="ECO:0007669"/>
    <property type="project" value="UniProtKB-SubCell"/>
</dbReference>
<organism evidence="9 10">
    <name type="scientific">Protopolystoma xenopodis</name>
    <dbReference type="NCBI Taxonomy" id="117903"/>
    <lineage>
        <taxon>Eukaryota</taxon>
        <taxon>Metazoa</taxon>
        <taxon>Spiralia</taxon>
        <taxon>Lophotrochozoa</taxon>
        <taxon>Platyhelminthes</taxon>
        <taxon>Monogenea</taxon>
        <taxon>Polyopisthocotylea</taxon>
        <taxon>Polystomatidea</taxon>
        <taxon>Polystomatidae</taxon>
        <taxon>Protopolystoma</taxon>
    </lineage>
</organism>
<keyword evidence="10" id="KW-1185">Reference proteome</keyword>
<name>A0A3S5AL52_9PLAT</name>
<evidence type="ECO:0000256" key="1">
    <source>
        <dbReference type="ARBA" id="ARBA00004141"/>
    </source>
</evidence>
<dbReference type="AlphaFoldDB" id="A0A3S5AL52"/>
<evidence type="ECO:0000256" key="4">
    <source>
        <dbReference type="ARBA" id="ARBA00022741"/>
    </source>
</evidence>
<dbReference type="OrthoDB" id="48943at2759"/>